<evidence type="ECO:0000313" key="3">
    <source>
        <dbReference type="Proteomes" id="UP000768567"/>
    </source>
</evidence>
<keyword evidence="1" id="KW-1133">Transmembrane helix</keyword>
<evidence type="ECO:0000313" key="2">
    <source>
        <dbReference type="EMBL" id="MBE5037151.1"/>
    </source>
</evidence>
<feature type="transmembrane region" description="Helical" evidence="1">
    <location>
        <begin position="231"/>
        <end position="253"/>
    </location>
</feature>
<keyword evidence="1" id="KW-0812">Transmembrane</keyword>
<comment type="caution">
    <text evidence="2">The sequence shown here is derived from an EMBL/GenBank/DDBJ whole genome shotgun (WGS) entry which is preliminary data.</text>
</comment>
<reference evidence="2 3" key="1">
    <citation type="submission" date="2020-10" db="EMBL/GenBank/DDBJ databases">
        <title>ChiBAC.</title>
        <authorList>
            <person name="Zenner C."/>
            <person name="Hitch T.C.A."/>
            <person name="Clavel T."/>
        </authorList>
    </citation>
    <scope>NUCLEOTIDE SEQUENCE [LARGE SCALE GENOMIC DNA]</scope>
    <source>
        <strain evidence="2 3">DSM 109015</strain>
    </source>
</reference>
<dbReference type="EMBL" id="JADCKC010000001">
    <property type="protein sequence ID" value="MBE5037151.1"/>
    <property type="molecule type" value="Genomic_DNA"/>
</dbReference>
<feature type="transmembrane region" description="Helical" evidence="1">
    <location>
        <begin position="53"/>
        <end position="71"/>
    </location>
</feature>
<accession>A0ABR9R1X3</accession>
<sequence>MTVKKIWMTGSTSRKSRYAWRTMGGIFGIVALMLLLVAGGVLLMFQAGLPREAFSLILCLGVTVLGTWLGLRLGKRTAQDGTVFVLTAEGKLYGLQAADLAGSARNVLAYAEGTLRTQALLRKLEEKPFLPAAADEIRRVETIREHRTEYVVRCRVRRPGGHSALRTFFVAGDVEDADRLLQELERRQSWENDLEPKENLNPLGILLSAAALAILVVLCVLSHPAQAQLPQVIYFPCLAGAVGTFGVMVYFILRQHRGE</sequence>
<feature type="transmembrane region" description="Helical" evidence="1">
    <location>
        <begin position="20"/>
        <end position="47"/>
    </location>
</feature>
<protein>
    <submittedName>
        <fullName evidence="2">Uncharacterized protein</fullName>
    </submittedName>
</protein>
<keyword evidence="1" id="KW-0472">Membrane</keyword>
<feature type="transmembrane region" description="Helical" evidence="1">
    <location>
        <begin position="203"/>
        <end position="225"/>
    </location>
</feature>
<organism evidence="2 3">
    <name type="scientific">Gemmiger gallinarum</name>
    <dbReference type="NCBI Taxonomy" id="2779354"/>
    <lineage>
        <taxon>Bacteria</taxon>
        <taxon>Bacillati</taxon>
        <taxon>Bacillota</taxon>
        <taxon>Clostridia</taxon>
        <taxon>Eubacteriales</taxon>
        <taxon>Gemmiger</taxon>
    </lineage>
</organism>
<evidence type="ECO:0000256" key="1">
    <source>
        <dbReference type="SAM" id="Phobius"/>
    </source>
</evidence>
<name>A0ABR9R1X3_9FIRM</name>
<keyword evidence="3" id="KW-1185">Reference proteome</keyword>
<dbReference type="RefSeq" id="WP_193500401.1">
    <property type="nucleotide sequence ID" value="NZ_JADCKC010000001.1"/>
</dbReference>
<dbReference type="Proteomes" id="UP000768567">
    <property type="component" value="Unassembled WGS sequence"/>
</dbReference>
<proteinExistence type="predicted"/>
<gene>
    <name evidence="2" type="ORF">INF35_05060</name>
</gene>